<evidence type="ECO:0000313" key="1">
    <source>
        <dbReference type="EMBL" id="MBB4630509.1"/>
    </source>
</evidence>
<name>A0A7W7AYC9_9SPHN</name>
<dbReference type="EMBL" id="JACHNZ010000001">
    <property type="protein sequence ID" value="MBB4630509.1"/>
    <property type="molecule type" value="Genomic_DNA"/>
</dbReference>
<accession>A0A7W7AYC9</accession>
<dbReference type="PROSITE" id="PS51257">
    <property type="entry name" value="PROKAR_LIPOPROTEIN"/>
    <property type="match status" value="1"/>
</dbReference>
<dbReference type="AlphaFoldDB" id="A0A7W7AYC9"/>
<comment type="caution">
    <text evidence="1">The sequence shown here is derived from an EMBL/GenBank/DDBJ whole genome shotgun (WGS) entry which is preliminary data.</text>
</comment>
<keyword evidence="2" id="KW-1185">Reference proteome</keyword>
<evidence type="ECO:0000313" key="2">
    <source>
        <dbReference type="Proteomes" id="UP000566324"/>
    </source>
</evidence>
<proteinExistence type="predicted"/>
<evidence type="ECO:0008006" key="3">
    <source>
        <dbReference type="Google" id="ProtNLM"/>
    </source>
</evidence>
<organism evidence="1 2">
    <name type="scientific">Sphingosinicella soli</name>
    <dbReference type="NCBI Taxonomy" id="333708"/>
    <lineage>
        <taxon>Bacteria</taxon>
        <taxon>Pseudomonadati</taxon>
        <taxon>Pseudomonadota</taxon>
        <taxon>Alphaproteobacteria</taxon>
        <taxon>Sphingomonadales</taxon>
        <taxon>Sphingosinicellaceae</taxon>
        <taxon>Sphingosinicella</taxon>
    </lineage>
</organism>
<dbReference type="Proteomes" id="UP000566324">
    <property type="component" value="Unassembled WGS sequence"/>
</dbReference>
<gene>
    <name evidence="1" type="ORF">GGQ98_000110</name>
</gene>
<dbReference type="RefSeq" id="WP_184063513.1">
    <property type="nucleotide sequence ID" value="NZ_JACHNZ010000001.1"/>
</dbReference>
<sequence length="125" mass="13534">MSAAGLKSLVAVGLALGACGNSDRNLGPDEKLALTVERIHASDGAMLFVEGDPQTLEKVERHAVKHGWKFERQDGQASISFGSDRTNPEISVFLKQLFQNEFGPVQRSSVAVLELPMNSALQKNK</sequence>
<protein>
    <recommendedName>
        <fullName evidence="3">Lipoprotein</fullName>
    </recommendedName>
</protein>
<reference evidence="1 2" key="1">
    <citation type="submission" date="2020-08" db="EMBL/GenBank/DDBJ databases">
        <title>Genomic Encyclopedia of Type Strains, Phase IV (KMG-IV): sequencing the most valuable type-strain genomes for metagenomic binning, comparative biology and taxonomic classification.</title>
        <authorList>
            <person name="Goeker M."/>
        </authorList>
    </citation>
    <scope>NUCLEOTIDE SEQUENCE [LARGE SCALE GENOMIC DNA]</scope>
    <source>
        <strain evidence="1 2">DSM 17328</strain>
    </source>
</reference>